<sequence length="95" mass="10759">MHKTRPFCRIKSCLSLEVSVGHNHIPTNGVPVDEAMRRNDSRGREASCIIISGASLLPAARLQVVPVVQWWHSWFRATLETHELYDQAVQDFTSC</sequence>
<reference evidence="1 2" key="1">
    <citation type="journal article" date="2023" name="Genes (Basel)">
        <title>Chromosome-Level Genome Assembly and Circadian Gene Repertoire of the Patagonia Blennie Eleginops maclovinus-The Closest Ancestral Proxy of Antarctic Cryonotothenioids.</title>
        <authorList>
            <person name="Cheng C.C."/>
            <person name="Rivera-Colon A.G."/>
            <person name="Minhas B.F."/>
            <person name="Wilson L."/>
            <person name="Rayamajhi N."/>
            <person name="Vargas-Chacoff L."/>
            <person name="Catchen J.M."/>
        </authorList>
    </citation>
    <scope>NUCLEOTIDE SEQUENCE [LARGE SCALE GENOMIC DNA]</scope>
    <source>
        <strain evidence="1">JMC-PN-2008</strain>
    </source>
</reference>
<dbReference type="Proteomes" id="UP001346869">
    <property type="component" value="Unassembled WGS sequence"/>
</dbReference>
<protein>
    <submittedName>
        <fullName evidence="1">Uncharacterized protein</fullName>
    </submittedName>
</protein>
<proteinExistence type="predicted"/>
<organism evidence="1 2">
    <name type="scientific">Eleginops maclovinus</name>
    <name type="common">Patagonian blennie</name>
    <name type="synonym">Eleginus maclovinus</name>
    <dbReference type="NCBI Taxonomy" id="56733"/>
    <lineage>
        <taxon>Eukaryota</taxon>
        <taxon>Metazoa</taxon>
        <taxon>Chordata</taxon>
        <taxon>Craniata</taxon>
        <taxon>Vertebrata</taxon>
        <taxon>Euteleostomi</taxon>
        <taxon>Actinopterygii</taxon>
        <taxon>Neopterygii</taxon>
        <taxon>Teleostei</taxon>
        <taxon>Neoteleostei</taxon>
        <taxon>Acanthomorphata</taxon>
        <taxon>Eupercaria</taxon>
        <taxon>Perciformes</taxon>
        <taxon>Notothenioidei</taxon>
        <taxon>Eleginopidae</taxon>
        <taxon>Eleginops</taxon>
    </lineage>
</organism>
<evidence type="ECO:0000313" key="1">
    <source>
        <dbReference type="EMBL" id="KAK5855460.1"/>
    </source>
</evidence>
<comment type="caution">
    <text evidence="1">The sequence shown here is derived from an EMBL/GenBank/DDBJ whole genome shotgun (WGS) entry which is preliminary data.</text>
</comment>
<accession>A0AAN7X9G8</accession>
<evidence type="ECO:0000313" key="2">
    <source>
        <dbReference type="Proteomes" id="UP001346869"/>
    </source>
</evidence>
<name>A0AAN7X9G8_ELEMC</name>
<keyword evidence="2" id="KW-1185">Reference proteome</keyword>
<dbReference type="AlphaFoldDB" id="A0AAN7X9G8"/>
<reference evidence="1 2" key="2">
    <citation type="journal article" date="2023" name="Mol. Biol. Evol.">
        <title>Genomics of Secondarily Temperate Adaptation in the Only Non-Antarctic Icefish.</title>
        <authorList>
            <person name="Rivera-Colon A.G."/>
            <person name="Rayamajhi N."/>
            <person name="Minhas B.F."/>
            <person name="Madrigal G."/>
            <person name="Bilyk K.T."/>
            <person name="Yoon V."/>
            <person name="Hune M."/>
            <person name="Gregory S."/>
            <person name="Cheng C.H.C."/>
            <person name="Catchen J.M."/>
        </authorList>
    </citation>
    <scope>NUCLEOTIDE SEQUENCE [LARGE SCALE GENOMIC DNA]</scope>
    <source>
        <strain evidence="1">JMC-PN-2008</strain>
    </source>
</reference>
<gene>
    <name evidence="1" type="ORF">PBY51_005561</name>
</gene>
<dbReference type="EMBL" id="JAUZQC010000018">
    <property type="protein sequence ID" value="KAK5855460.1"/>
    <property type="molecule type" value="Genomic_DNA"/>
</dbReference>